<keyword evidence="1" id="KW-0812">Transmembrane</keyword>
<evidence type="ECO:0000313" key="3">
    <source>
        <dbReference type="Proteomes" id="UP000007148"/>
    </source>
</evidence>
<dbReference type="PANTHER" id="PTHR33927:SF1">
    <property type="entry name" value="TRANSMEMBRANE PROTEIN"/>
    <property type="match status" value="1"/>
</dbReference>
<feature type="transmembrane region" description="Helical" evidence="1">
    <location>
        <begin position="65"/>
        <end position="87"/>
    </location>
</feature>
<proteinExistence type="predicted"/>
<dbReference type="InParanoid" id="G4TQK7"/>
<dbReference type="OMA" id="MYRRATM"/>
<dbReference type="eggNOG" id="ENOG502QQU2">
    <property type="taxonomic scope" value="Eukaryota"/>
</dbReference>
<dbReference type="AlphaFoldDB" id="G4TQK7"/>
<evidence type="ECO:0000313" key="2">
    <source>
        <dbReference type="EMBL" id="CCA73600.1"/>
    </source>
</evidence>
<feature type="transmembrane region" description="Helical" evidence="1">
    <location>
        <begin position="173"/>
        <end position="197"/>
    </location>
</feature>
<evidence type="ECO:0000256" key="1">
    <source>
        <dbReference type="SAM" id="Phobius"/>
    </source>
</evidence>
<keyword evidence="1" id="KW-1133">Transmembrane helix</keyword>
<name>G4TQK7_SERID</name>
<keyword evidence="3" id="KW-1185">Reference proteome</keyword>
<dbReference type="EMBL" id="CAFZ01000237">
    <property type="protein sequence ID" value="CCA73600.1"/>
    <property type="molecule type" value="Genomic_DNA"/>
</dbReference>
<dbReference type="Proteomes" id="UP000007148">
    <property type="component" value="Unassembled WGS sequence"/>
</dbReference>
<reference evidence="2 3" key="1">
    <citation type="journal article" date="2011" name="PLoS Pathog.">
        <title>Endophytic Life Strategies Decoded by Genome and Transcriptome Analyses of the Mutualistic Root Symbiont Piriformospora indica.</title>
        <authorList>
            <person name="Zuccaro A."/>
            <person name="Lahrmann U."/>
            <person name="Guldener U."/>
            <person name="Langen G."/>
            <person name="Pfiffi S."/>
            <person name="Biedenkopf D."/>
            <person name="Wong P."/>
            <person name="Samans B."/>
            <person name="Grimm C."/>
            <person name="Basiewicz M."/>
            <person name="Murat C."/>
            <person name="Martin F."/>
            <person name="Kogel K.H."/>
        </authorList>
    </citation>
    <scope>NUCLEOTIDE SEQUENCE [LARGE SCALE GENOMIC DNA]</scope>
    <source>
        <strain evidence="2 3">DSM 11827</strain>
    </source>
</reference>
<accession>G4TQK7</accession>
<sequence>MAIKSAVNSIISTVDQEKQSLDNSTTEDLQRYVVPTLPKGVKNALTQPAGRWTKFRIWYNTYRQLFTLTFSANMIALLLTSLGHFHYGDKNASSIALGNILVAVLVRNELFLRGLFWVLVQLFQKWSPFWFRIFLTAFLQHLGGVHSGAATSGVVWLIYAVLRIFQDHRSNHLVLLAMGVIVVLFISTSAISALPVIRERHHKHLGLLSTWTFVMLTIGQVKVETEDAIRWHFQGSVLLHSQQFWFTLFVTILIFAPWFTVRKVPVEVTTPSPRVAIVKFDRGIQQGLLGRVSRDGLREYHAFGIISEGIESGCHYMIVGAQGDWTRRLVNDPPKYLYTREMKARGFARGIIRADNSVQFAGLPYLAHLYKRGIMICTGSGIGAVLSTCLQLDNWFLIWIGSGFEETFGGLLLDMISRKIPPSRRILFDTKKEGRRPDTVKMLNDIYTSFSAEVVIITSNPQGNAELMQACKESNMNSFGPLWDS</sequence>
<feature type="transmembrane region" description="Helical" evidence="1">
    <location>
        <begin position="133"/>
        <end position="161"/>
    </location>
</feature>
<dbReference type="PANTHER" id="PTHR33927">
    <property type="entry name" value="TRANSMEMBRANE PROTEIN"/>
    <property type="match status" value="1"/>
</dbReference>
<gene>
    <name evidence="2" type="ORF">PIIN_11746</name>
</gene>
<dbReference type="InterPro" id="IPR052979">
    <property type="entry name" value="Adenylate-forming_domain"/>
</dbReference>
<organism evidence="2 3">
    <name type="scientific">Serendipita indica (strain DSM 11827)</name>
    <name type="common">Root endophyte fungus</name>
    <name type="synonym">Piriformospora indica</name>
    <dbReference type="NCBI Taxonomy" id="1109443"/>
    <lineage>
        <taxon>Eukaryota</taxon>
        <taxon>Fungi</taxon>
        <taxon>Dikarya</taxon>
        <taxon>Basidiomycota</taxon>
        <taxon>Agaricomycotina</taxon>
        <taxon>Agaricomycetes</taxon>
        <taxon>Sebacinales</taxon>
        <taxon>Serendipitaceae</taxon>
        <taxon>Serendipita</taxon>
    </lineage>
</organism>
<dbReference type="HOGENOM" id="CLU_005562_0_1_1"/>
<dbReference type="OrthoDB" id="3142841at2759"/>
<protein>
    <submittedName>
        <fullName evidence="2">Related to non-ribosomal peptide synthetase</fullName>
    </submittedName>
</protein>
<feature type="transmembrane region" description="Helical" evidence="1">
    <location>
        <begin position="204"/>
        <end position="223"/>
    </location>
</feature>
<comment type="caution">
    <text evidence="2">The sequence shown here is derived from an EMBL/GenBank/DDBJ whole genome shotgun (WGS) entry which is preliminary data.</text>
</comment>
<feature type="transmembrane region" description="Helical" evidence="1">
    <location>
        <begin position="243"/>
        <end position="261"/>
    </location>
</feature>
<keyword evidence="1" id="KW-0472">Membrane</keyword>